<dbReference type="InterPro" id="IPR025166">
    <property type="entry name" value="Integrase_DNA_bind_dom"/>
</dbReference>
<evidence type="ECO:0000256" key="5">
    <source>
        <dbReference type="SAM" id="MobiDB-lite"/>
    </source>
</evidence>
<dbReference type="PROSITE" id="PS51898">
    <property type="entry name" value="TYR_RECOMBINASE"/>
    <property type="match status" value="1"/>
</dbReference>
<evidence type="ECO:0000256" key="2">
    <source>
        <dbReference type="ARBA" id="ARBA00022908"/>
    </source>
</evidence>
<dbReference type="PANTHER" id="PTHR30629:SF6">
    <property type="entry name" value="PROPHAGE INTEGRASE INTA-RELATED"/>
    <property type="match status" value="1"/>
</dbReference>
<comment type="similarity">
    <text evidence="1">Belongs to the 'phage' integrase family.</text>
</comment>
<dbReference type="Pfam" id="PF00589">
    <property type="entry name" value="Phage_integrase"/>
    <property type="match status" value="1"/>
</dbReference>
<evidence type="ECO:0000313" key="8">
    <source>
        <dbReference type="Proteomes" id="UP000509790"/>
    </source>
</evidence>
<dbReference type="InterPro" id="IPR010998">
    <property type="entry name" value="Integrase_recombinase_N"/>
</dbReference>
<dbReference type="AlphaFoldDB" id="A0A859IGX6"/>
<evidence type="ECO:0000256" key="3">
    <source>
        <dbReference type="ARBA" id="ARBA00023125"/>
    </source>
</evidence>
<dbReference type="RefSeq" id="WP_176443678.1">
    <property type="nucleotide sequence ID" value="NZ_CP041334.1"/>
</dbReference>
<dbReference type="GO" id="GO:0015074">
    <property type="term" value="P:DNA integration"/>
    <property type="evidence" value="ECO:0007669"/>
    <property type="project" value="UniProtKB-KW"/>
</dbReference>
<dbReference type="Pfam" id="PF22022">
    <property type="entry name" value="Phage_int_M"/>
    <property type="match status" value="1"/>
</dbReference>
<dbReference type="EMBL" id="CP041334">
    <property type="protein sequence ID" value="QKY73004.1"/>
    <property type="molecule type" value="Genomic_DNA"/>
</dbReference>
<accession>A0A859IGX6</accession>
<gene>
    <name evidence="7" type="ORF">FLK62_06930</name>
</gene>
<keyword evidence="4" id="KW-0233">DNA recombination</keyword>
<dbReference type="CDD" id="cd00801">
    <property type="entry name" value="INT_P4_C"/>
    <property type="match status" value="1"/>
</dbReference>
<dbReference type="Pfam" id="PF13356">
    <property type="entry name" value="Arm-DNA-bind_3"/>
    <property type="match status" value="1"/>
</dbReference>
<evidence type="ECO:0000256" key="1">
    <source>
        <dbReference type="ARBA" id="ARBA00008857"/>
    </source>
</evidence>
<keyword evidence="3" id="KW-0238">DNA-binding</keyword>
<dbReference type="Gene3D" id="3.30.160.390">
    <property type="entry name" value="Integrase, DNA-binding domain"/>
    <property type="match status" value="1"/>
</dbReference>
<feature type="domain" description="Tyr recombinase" evidence="6">
    <location>
        <begin position="210"/>
        <end position="393"/>
    </location>
</feature>
<dbReference type="Gene3D" id="1.10.443.10">
    <property type="entry name" value="Intergrase catalytic core"/>
    <property type="match status" value="1"/>
</dbReference>
<dbReference type="InterPro" id="IPR050808">
    <property type="entry name" value="Phage_Integrase"/>
</dbReference>
<evidence type="ECO:0000313" key="7">
    <source>
        <dbReference type="EMBL" id="QKY73004.1"/>
    </source>
</evidence>
<dbReference type="InterPro" id="IPR011010">
    <property type="entry name" value="DNA_brk_join_enz"/>
</dbReference>
<keyword evidence="2" id="KW-0229">DNA integration</keyword>
<organism evidence="7 8">
    <name type="scientific">Glaesserella parasuis</name>
    <name type="common">Haemophilus parasuis</name>
    <dbReference type="NCBI Taxonomy" id="738"/>
    <lineage>
        <taxon>Bacteria</taxon>
        <taxon>Pseudomonadati</taxon>
        <taxon>Pseudomonadota</taxon>
        <taxon>Gammaproteobacteria</taxon>
        <taxon>Pasteurellales</taxon>
        <taxon>Pasteurellaceae</taxon>
        <taxon>Glaesserella</taxon>
    </lineage>
</organism>
<protein>
    <submittedName>
        <fullName evidence="7">Tyrosine-type recombinase/integrase</fullName>
    </submittedName>
</protein>
<dbReference type="InterPro" id="IPR002104">
    <property type="entry name" value="Integrase_catalytic"/>
</dbReference>
<dbReference type="Gene3D" id="1.10.150.130">
    <property type="match status" value="1"/>
</dbReference>
<dbReference type="SUPFAM" id="SSF56349">
    <property type="entry name" value="DNA breaking-rejoining enzymes"/>
    <property type="match status" value="1"/>
</dbReference>
<proteinExistence type="inferred from homology"/>
<feature type="region of interest" description="Disordered" evidence="5">
    <location>
        <begin position="1"/>
        <end position="21"/>
    </location>
</feature>
<dbReference type="PANTHER" id="PTHR30629">
    <property type="entry name" value="PROPHAGE INTEGRASE"/>
    <property type="match status" value="1"/>
</dbReference>
<dbReference type="InterPro" id="IPR038488">
    <property type="entry name" value="Integrase_DNA-bd_sf"/>
</dbReference>
<reference evidence="7 8" key="1">
    <citation type="submission" date="2019-06" db="EMBL/GenBank/DDBJ databases">
        <title>Complete genome sequence of Haemophilus parasuis HPS412.</title>
        <authorList>
            <person name="Yang S."/>
            <person name="Huang C."/>
        </authorList>
    </citation>
    <scope>NUCLEOTIDE SEQUENCE [LARGE SCALE GENOMIC DNA]</scope>
    <source>
        <strain evidence="7 8">HPS412</strain>
    </source>
</reference>
<dbReference type="InterPro" id="IPR013762">
    <property type="entry name" value="Integrase-like_cat_sf"/>
</dbReference>
<evidence type="ECO:0000256" key="4">
    <source>
        <dbReference type="ARBA" id="ARBA00023172"/>
    </source>
</evidence>
<dbReference type="GO" id="GO:0006310">
    <property type="term" value="P:DNA recombination"/>
    <property type="evidence" value="ECO:0007669"/>
    <property type="project" value="UniProtKB-KW"/>
</dbReference>
<dbReference type="GO" id="GO:0003677">
    <property type="term" value="F:DNA binding"/>
    <property type="evidence" value="ECO:0007669"/>
    <property type="project" value="UniProtKB-KW"/>
</dbReference>
<evidence type="ECO:0000259" key="6">
    <source>
        <dbReference type="PROSITE" id="PS51898"/>
    </source>
</evidence>
<dbReference type="Proteomes" id="UP000509790">
    <property type="component" value="Chromosome"/>
</dbReference>
<sequence>MAKLTKPLTNTETANAKPKEKDYTLSDGKGLYLLVKSGGSKLWRFEYKRPFTKKKALISMGRYPETTLQQARTKRDEYLYLLAQNIDPQQYKEQTERLEQQRITNTFRSVAEHWKESKDGNIKPLTLSKYWGIIENYLMPKLADYPISEVTPLLAKSALEIPYKQGKAEMYRKSVKLLNAILNHAVYSLFLIPANPCLKISTAFEPLKRGKNPAIKPDELPEFFDRLENSDTDLLTSYLIQWQLLTMVRPNEAVTAEWAEIDLDKKLWTIPAEKMKQTKASENKPHFVPLSKQALALLDRIKRLNRNSPYVFPSTRSKGGYLNRETANNAIRDNMGYRGKQTAHGLRKIASTYLHEQGVMPDVVEMCLAHTIKGIRGVYNEAEYLPHRQKALQKWGDFVAKCKARSHSKHLKLVA</sequence>
<dbReference type="InterPro" id="IPR053876">
    <property type="entry name" value="Phage_int_M"/>
</dbReference>
<name>A0A859IGX6_GLAPU</name>